<dbReference type="InParanoid" id="A0A0V1B9S2"/>
<gene>
    <name evidence="2" type="ORF">T01_9565</name>
</gene>
<name>A0A0V1B9S2_TRISP</name>
<dbReference type="AlphaFoldDB" id="A0A0V1B9S2"/>
<reference evidence="2 3" key="1">
    <citation type="submission" date="2015-01" db="EMBL/GenBank/DDBJ databases">
        <title>Evolution of Trichinella species and genotypes.</title>
        <authorList>
            <person name="Korhonen P.K."/>
            <person name="Edoardo P."/>
            <person name="Giuseppe L.R."/>
            <person name="Gasser R.B."/>
        </authorList>
    </citation>
    <scope>NUCLEOTIDE SEQUENCE [LARGE SCALE GENOMIC DNA]</scope>
    <source>
        <strain evidence="2">ISS3</strain>
    </source>
</reference>
<sequence>MCGYIIMRFNLEAHHFTLCFMFALTRTLETVCGVDVFHCYGSSAVTPNLLECADVFQCCPDQIQYLYIDESWTNSTRISDSQCDMGEWNLPLTRTLETVCGVDVFHCYGSSAVTPNLLECADVFQCCPDQIQYLYIDSQIFRITKLKRWLEGEVDGITELNGWLEGWGGCKRVRRVTLHDATLTVSNDQSPYFQSSPLPLPVAVPEACRLARIPAMGSQARFFFSPTAPAPPPALLPVNGDFPRRSLLVPCWPETGFKEMTLSICVRQLCKFAIDVVPRLCFGANLVVIVTPPRGTTYRIGVPGTLSSLVLLRVVLDLLRVVLDLLRVVRDLLRVVLDLLRVVLDLLRVVRVFTFSLLHSLNLQ</sequence>
<feature type="chain" id="PRO_5006875031" evidence="1">
    <location>
        <begin position="34"/>
        <end position="364"/>
    </location>
</feature>
<evidence type="ECO:0000313" key="3">
    <source>
        <dbReference type="Proteomes" id="UP000054776"/>
    </source>
</evidence>
<evidence type="ECO:0000313" key="2">
    <source>
        <dbReference type="EMBL" id="KRY33733.1"/>
    </source>
</evidence>
<organism evidence="2 3">
    <name type="scientific">Trichinella spiralis</name>
    <name type="common">Trichina worm</name>
    <dbReference type="NCBI Taxonomy" id="6334"/>
    <lineage>
        <taxon>Eukaryota</taxon>
        <taxon>Metazoa</taxon>
        <taxon>Ecdysozoa</taxon>
        <taxon>Nematoda</taxon>
        <taxon>Enoplea</taxon>
        <taxon>Dorylaimia</taxon>
        <taxon>Trichinellida</taxon>
        <taxon>Trichinellidae</taxon>
        <taxon>Trichinella</taxon>
    </lineage>
</organism>
<evidence type="ECO:0000256" key="1">
    <source>
        <dbReference type="SAM" id="SignalP"/>
    </source>
</evidence>
<proteinExistence type="predicted"/>
<keyword evidence="1" id="KW-0732">Signal</keyword>
<comment type="caution">
    <text evidence="2">The sequence shown here is derived from an EMBL/GenBank/DDBJ whole genome shotgun (WGS) entry which is preliminary data.</text>
</comment>
<feature type="signal peptide" evidence="1">
    <location>
        <begin position="1"/>
        <end position="33"/>
    </location>
</feature>
<dbReference type="EMBL" id="JYDH01000077">
    <property type="protein sequence ID" value="KRY33733.1"/>
    <property type="molecule type" value="Genomic_DNA"/>
</dbReference>
<keyword evidence="3" id="KW-1185">Reference proteome</keyword>
<dbReference type="Proteomes" id="UP000054776">
    <property type="component" value="Unassembled WGS sequence"/>
</dbReference>
<accession>A0A0V1B9S2</accession>
<protein>
    <submittedName>
        <fullName evidence="2">Uncharacterized protein</fullName>
    </submittedName>
</protein>